<dbReference type="PANTHER" id="PTHR24138">
    <property type="entry name" value="INTRACELLLAR PHOSPHOLIPASE A FAMILY"/>
    <property type="match status" value="1"/>
</dbReference>
<dbReference type="EMBL" id="DMAN01000187">
    <property type="protein sequence ID" value="HAE27178.1"/>
    <property type="molecule type" value="Genomic_DNA"/>
</dbReference>
<dbReference type="PANTHER" id="PTHR24138:SF12">
    <property type="entry name" value="PATATIN FAMILY PROTEIN"/>
    <property type="match status" value="1"/>
</dbReference>
<feature type="domain" description="PNPLA" evidence="3">
    <location>
        <begin position="28"/>
        <end position="209"/>
    </location>
</feature>
<name>A0A3B9GXQ9_9PROT</name>
<dbReference type="SUPFAM" id="SSF52151">
    <property type="entry name" value="FabD/lysophospholipase-like"/>
    <property type="match status" value="1"/>
</dbReference>
<protein>
    <submittedName>
        <fullName evidence="4">Patatin</fullName>
    </submittedName>
</protein>
<dbReference type="Proteomes" id="UP000259610">
    <property type="component" value="Unassembled WGS sequence"/>
</dbReference>
<dbReference type="GO" id="GO:0016042">
    <property type="term" value="P:lipid catabolic process"/>
    <property type="evidence" value="ECO:0007669"/>
    <property type="project" value="UniProtKB-UniRule"/>
</dbReference>
<reference evidence="4 5" key="1">
    <citation type="journal article" date="2018" name="Nat. Biotechnol.">
        <title>A standardized bacterial taxonomy based on genome phylogeny substantially revises the tree of life.</title>
        <authorList>
            <person name="Parks D.H."/>
            <person name="Chuvochina M."/>
            <person name="Waite D.W."/>
            <person name="Rinke C."/>
            <person name="Skarshewski A."/>
            <person name="Chaumeil P.A."/>
            <person name="Hugenholtz P."/>
        </authorList>
    </citation>
    <scope>NUCLEOTIDE SEQUENCE [LARGE SCALE GENOMIC DNA]</scope>
    <source>
        <strain evidence="4">UBA8733</strain>
    </source>
</reference>
<dbReference type="AlphaFoldDB" id="A0A3B9GXQ9"/>
<dbReference type="RefSeq" id="WP_272988217.1">
    <property type="nucleotide sequence ID" value="NZ_CALCOC010000333.1"/>
</dbReference>
<feature type="short sequence motif" description="DGA/G" evidence="2">
    <location>
        <begin position="196"/>
        <end position="198"/>
    </location>
</feature>
<proteinExistence type="predicted"/>
<sequence length="333" mass="36862">MTGKRSDGTILHQRVQQPWPHDKPFKILSIDGGGIKGILPAIILREIERELCNGAPITSYFDLISGTSTGGILAVGLAARKTAQELFDLYCNPELGGKIFRRSKNPMLSIWGTMHDRAPLDTMILETLGHRKFGESAVRLVVPAVNQHGEPTMYKTDHHLDYKRDHSETMARVALDTSAAPIYLGGNITGEEVCVDGGLFMNNPIMGAVVDALSCYDVSRTKVEVLSLGCGRLTKEINVKKASGGLLSWRDTVEYVSQLQSHNALGQAGLLISRQNIVRLDPELSTPIAMDDFKESLSRLPELGATTYRREKEKIKPFFNETVSPRERHYHPV</sequence>
<evidence type="ECO:0000313" key="5">
    <source>
        <dbReference type="Proteomes" id="UP000259610"/>
    </source>
</evidence>
<dbReference type="CDD" id="cd07199">
    <property type="entry name" value="Pat17_PNPLA8_PNPLA9_like"/>
    <property type="match status" value="1"/>
</dbReference>
<feature type="active site" description="Nucleophile" evidence="2">
    <location>
        <position position="68"/>
    </location>
</feature>
<evidence type="ECO:0000313" key="4">
    <source>
        <dbReference type="EMBL" id="HAE27178.1"/>
    </source>
</evidence>
<keyword evidence="1 2" id="KW-0443">Lipid metabolism</keyword>
<accession>A0A3B9GXQ9</accession>
<dbReference type="InterPro" id="IPR047156">
    <property type="entry name" value="Teg/CotR/CapV-like"/>
</dbReference>
<keyword evidence="2" id="KW-0442">Lipid degradation</keyword>
<dbReference type="InterPro" id="IPR002641">
    <property type="entry name" value="PNPLA_dom"/>
</dbReference>
<dbReference type="GO" id="GO:0016787">
    <property type="term" value="F:hydrolase activity"/>
    <property type="evidence" value="ECO:0007669"/>
    <property type="project" value="UniProtKB-UniRule"/>
</dbReference>
<keyword evidence="2" id="KW-0378">Hydrolase</keyword>
<gene>
    <name evidence="4" type="ORF">DCG58_08460</name>
</gene>
<organism evidence="4 5">
    <name type="scientific">Hyphomonas adhaerens</name>
    <dbReference type="NCBI Taxonomy" id="81029"/>
    <lineage>
        <taxon>Bacteria</taxon>
        <taxon>Pseudomonadati</taxon>
        <taxon>Pseudomonadota</taxon>
        <taxon>Alphaproteobacteria</taxon>
        <taxon>Hyphomonadales</taxon>
        <taxon>Hyphomonadaceae</taxon>
        <taxon>Hyphomonas</taxon>
    </lineage>
</organism>
<dbReference type="InterPro" id="IPR016035">
    <property type="entry name" value="Acyl_Trfase/lysoPLipase"/>
</dbReference>
<feature type="short sequence motif" description="GXSXG" evidence="2">
    <location>
        <begin position="66"/>
        <end position="70"/>
    </location>
</feature>
<evidence type="ECO:0000256" key="1">
    <source>
        <dbReference type="ARBA" id="ARBA00023098"/>
    </source>
</evidence>
<evidence type="ECO:0000259" key="3">
    <source>
        <dbReference type="PROSITE" id="PS51635"/>
    </source>
</evidence>
<comment type="caution">
    <text evidence="4">The sequence shown here is derived from an EMBL/GenBank/DDBJ whole genome shotgun (WGS) entry which is preliminary data.</text>
</comment>
<feature type="short sequence motif" description="GXGXXG" evidence="2">
    <location>
        <begin position="32"/>
        <end position="37"/>
    </location>
</feature>
<evidence type="ECO:0000256" key="2">
    <source>
        <dbReference type="PROSITE-ProRule" id="PRU01161"/>
    </source>
</evidence>
<feature type="active site" description="Proton acceptor" evidence="2">
    <location>
        <position position="196"/>
    </location>
</feature>
<dbReference type="PROSITE" id="PS51635">
    <property type="entry name" value="PNPLA"/>
    <property type="match status" value="1"/>
</dbReference>
<dbReference type="Gene3D" id="3.40.1090.10">
    <property type="entry name" value="Cytosolic phospholipase A2 catalytic domain"/>
    <property type="match status" value="1"/>
</dbReference>
<dbReference type="Pfam" id="PF01734">
    <property type="entry name" value="Patatin"/>
    <property type="match status" value="1"/>
</dbReference>
<dbReference type="NCBIfam" id="NF041079">
    <property type="entry name" value="CBASS_lipase"/>
    <property type="match status" value="1"/>
</dbReference>